<comment type="caution">
    <text evidence="1">The sequence shown here is derived from an EMBL/GenBank/DDBJ whole genome shotgun (WGS) entry which is preliminary data.</text>
</comment>
<organism evidence="1 2">
    <name type="scientific">Linum tenue</name>
    <dbReference type="NCBI Taxonomy" id="586396"/>
    <lineage>
        <taxon>Eukaryota</taxon>
        <taxon>Viridiplantae</taxon>
        <taxon>Streptophyta</taxon>
        <taxon>Embryophyta</taxon>
        <taxon>Tracheophyta</taxon>
        <taxon>Spermatophyta</taxon>
        <taxon>Magnoliopsida</taxon>
        <taxon>eudicotyledons</taxon>
        <taxon>Gunneridae</taxon>
        <taxon>Pentapetalae</taxon>
        <taxon>rosids</taxon>
        <taxon>fabids</taxon>
        <taxon>Malpighiales</taxon>
        <taxon>Linaceae</taxon>
        <taxon>Linum</taxon>
    </lineage>
</organism>
<gene>
    <name evidence="1" type="ORF">LITE_LOCUS45684</name>
</gene>
<proteinExistence type="predicted"/>
<evidence type="ECO:0000313" key="2">
    <source>
        <dbReference type="Proteomes" id="UP001154282"/>
    </source>
</evidence>
<dbReference type="Proteomes" id="UP001154282">
    <property type="component" value="Unassembled WGS sequence"/>
</dbReference>
<protein>
    <submittedName>
        <fullName evidence="1">Uncharacterized protein</fullName>
    </submittedName>
</protein>
<feature type="non-terminal residue" evidence="1">
    <location>
        <position position="105"/>
    </location>
</feature>
<name>A0AAV0R2I9_9ROSI</name>
<sequence length="105" mass="12049">MIISFLTGPEIRRDFTCPTLPFFIVCLSLSTQLPKPFSLPFLKIFGFSSLLSNTSYSKTPPVCEVFVELDKCFPIFKSQMLPCRFVIWDNFIHLIFVRIVTSAAF</sequence>
<accession>A0AAV0R2I9</accession>
<dbReference type="EMBL" id="CAMGYJ010000010">
    <property type="protein sequence ID" value="CAI0550809.1"/>
    <property type="molecule type" value="Genomic_DNA"/>
</dbReference>
<dbReference type="AlphaFoldDB" id="A0AAV0R2I9"/>
<keyword evidence="2" id="KW-1185">Reference proteome</keyword>
<reference evidence="1" key="1">
    <citation type="submission" date="2022-08" db="EMBL/GenBank/DDBJ databases">
        <authorList>
            <person name="Gutierrez-Valencia J."/>
        </authorList>
    </citation>
    <scope>NUCLEOTIDE SEQUENCE</scope>
</reference>
<evidence type="ECO:0000313" key="1">
    <source>
        <dbReference type="EMBL" id="CAI0550809.1"/>
    </source>
</evidence>